<accession>A0A382VQZ5</accession>
<organism evidence="2">
    <name type="scientific">marine metagenome</name>
    <dbReference type="NCBI Taxonomy" id="408172"/>
    <lineage>
        <taxon>unclassified sequences</taxon>
        <taxon>metagenomes</taxon>
        <taxon>ecological metagenomes</taxon>
    </lineage>
</organism>
<gene>
    <name evidence="2" type="ORF">METZ01_LOCUS401269</name>
</gene>
<protein>
    <submittedName>
        <fullName evidence="2">Uncharacterized protein</fullName>
    </submittedName>
</protein>
<evidence type="ECO:0000256" key="1">
    <source>
        <dbReference type="SAM" id="MobiDB-lite"/>
    </source>
</evidence>
<name>A0A382VQZ5_9ZZZZ</name>
<feature type="region of interest" description="Disordered" evidence="1">
    <location>
        <begin position="1"/>
        <end position="24"/>
    </location>
</feature>
<dbReference type="AlphaFoldDB" id="A0A382VQZ5"/>
<dbReference type="EMBL" id="UINC01153608">
    <property type="protein sequence ID" value="SVD48415.1"/>
    <property type="molecule type" value="Genomic_DNA"/>
</dbReference>
<evidence type="ECO:0000313" key="2">
    <source>
        <dbReference type="EMBL" id="SVD48415.1"/>
    </source>
</evidence>
<reference evidence="2" key="1">
    <citation type="submission" date="2018-05" db="EMBL/GenBank/DDBJ databases">
        <authorList>
            <person name="Lanie J.A."/>
            <person name="Ng W.-L."/>
            <person name="Kazmierczak K.M."/>
            <person name="Andrzejewski T.M."/>
            <person name="Davidsen T.M."/>
            <person name="Wayne K.J."/>
            <person name="Tettelin H."/>
            <person name="Glass J.I."/>
            <person name="Rusch D."/>
            <person name="Podicherti R."/>
            <person name="Tsui H.-C.T."/>
            <person name="Winkler M.E."/>
        </authorList>
    </citation>
    <scope>NUCLEOTIDE SEQUENCE</scope>
</reference>
<feature type="non-terminal residue" evidence="2">
    <location>
        <position position="24"/>
    </location>
</feature>
<sequence>MEAGVCSSRSSYDLSALHAGPGET</sequence>
<proteinExistence type="predicted"/>